<comment type="caution">
    <text evidence="1">The sequence shown here is derived from an EMBL/GenBank/DDBJ whole genome shotgun (WGS) entry which is preliminary data.</text>
</comment>
<dbReference type="Proteomes" id="UP000646426">
    <property type="component" value="Unassembled WGS sequence"/>
</dbReference>
<reference evidence="1" key="2">
    <citation type="submission" date="2020-09" db="EMBL/GenBank/DDBJ databases">
        <authorList>
            <person name="Sun Q."/>
            <person name="Kim S."/>
        </authorList>
    </citation>
    <scope>NUCLEOTIDE SEQUENCE</scope>
    <source>
        <strain evidence="1">KCTC 23077</strain>
    </source>
</reference>
<proteinExistence type="predicted"/>
<sequence length="64" mass="7113">MLVSEFEQVKCPYCGETTTLSIEACAEDQRYVEDCSVCCRPMTVDVHVDEDGVPLVTVESEDHA</sequence>
<accession>A0A918T152</accession>
<reference evidence="1" key="1">
    <citation type="journal article" date="2014" name="Int. J. Syst. Evol. Microbiol.">
        <title>Complete genome sequence of Corynebacterium casei LMG S-19264T (=DSM 44701T), isolated from a smear-ripened cheese.</title>
        <authorList>
            <consortium name="US DOE Joint Genome Institute (JGI-PGF)"/>
            <person name="Walter F."/>
            <person name="Albersmeier A."/>
            <person name="Kalinowski J."/>
            <person name="Ruckert C."/>
        </authorList>
    </citation>
    <scope>NUCLEOTIDE SEQUENCE</scope>
    <source>
        <strain evidence="1">KCTC 23077</strain>
    </source>
</reference>
<dbReference type="RefSeq" id="WP_189456483.1">
    <property type="nucleotide sequence ID" value="NZ_BMYD01000003.1"/>
</dbReference>
<protein>
    <recommendedName>
        <fullName evidence="3">CPXCG motif-containing cysteine-rich protein</fullName>
    </recommendedName>
</protein>
<evidence type="ECO:0008006" key="3">
    <source>
        <dbReference type="Google" id="ProtNLM"/>
    </source>
</evidence>
<dbReference type="AlphaFoldDB" id="A0A918T152"/>
<dbReference type="InterPro" id="IPR025990">
    <property type="entry name" value="zinc_ribbon_bacterial"/>
</dbReference>
<dbReference type="EMBL" id="BMYD01000003">
    <property type="protein sequence ID" value="GHA83562.1"/>
    <property type="molecule type" value="Genomic_DNA"/>
</dbReference>
<evidence type="ECO:0000313" key="1">
    <source>
        <dbReference type="EMBL" id="GHA83562.1"/>
    </source>
</evidence>
<gene>
    <name evidence="1" type="ORF">GCM10007067_22100</name>
</gene>
<name>A0A918T152_9GAMM</name>
<organism evidence="1 2">
    <name type="scientific">Cognatilysobacter bugurensis</name>
    <dbReference type="NCBI Taxonomy" id="543356"/>
    <lineage>
        <taxon>Bacteria</taxon>
        <taxon>Pseudomonadati</taxon>
        <taxon>Pseudomonadota</taxon>
        <taxon>Gammaproteobacteria</taxon>
        <taxon>Lysobacterales</taxon>
        <taxon>Lysobacteraceae</taxon>
        <taxon>Cognatilysobacter</taxon>
    </lineage>
</organism>
<evidence type="ECO:0000313" key="2">
    <source>
        <dbReference type="Proteomes" id="UP000646426"/>
    </source>
</evidence>
<dbReference type="InterPro" id="IPR017143">
    <property type="entry name" value="UCP037225"/>
</dbReference>
<keyword evidence="2" id="KW-1185">Reference proteome</keyword>
<dbReference type="PIRSF" id="PIRSF037225">
    <property type="entry name" value="UCP037225"/>
    <property type="match status" value="1"/>
</dbReference>
<dbReference type="Pfam" id="PF14255">
    <property type="entry name" value="Zn_ribbon_21"/>
    <property type="match status" value="1"/>
</dbReference>